<evidence type="ECO:0000256" key="1">
    <source>
        <dbReference type="SAM" id="SignalP"/>
    </source>
</evidence>
<sequence>MHLLALATTIFLLICNGCASPISDSSLDKRQTTSKYCSAESNLCYLQISTTASNPVFRIAIPDGTSAPFEILLQIIAPVSNGWAGFAWGGGMIANPLTVAWPNGNKVTVSSRWSSGRTLPGTYSGATYKTLSSSKNSTHWMAEVVCTGCSKWSGGQLSTTGINTFAWALSRTAVQQPASASSSFSIHNNLGQFSTDLSSAKVSQSVFQQHIKSAATA</sequence>
<keyword evidence="4" id="KW-1185">Reference proteome</keyword>
<reference evidence="3" key="2">
    <citation type="submission" date="2023-06" db="EMBL/GenBank/DDBJ databases">
        <authorList>
            <consortium name="Lawrence Berkeley National Laboratory"/>
            <person name="Haridas S."/>
            <person name="Hensen N."/>
            <person name="Bonometti L."/>
            <person name="Westerberg I."/>
            <person name="Brannstrom I.O."/>
            <person name="Guillou S."/>
            <person name="Cros-Aarteil S."/>
            <person name="Calhoun S."/>
            <person name="Kuo A."/>
            <person name="Mondo S."/>
            <person name="Pangilinan J."/>
            <person name="Riley R."/>
            <person name="Labutti K."/>
            <person name="Andreopoulos B."/>
            <person name="Lipzen A."/>
            <person name="Chen C."/>
            <person name="Yanf M."/>
            <person name="Daum C."/>
            <person name="Ng V."/>
            <person name="Clum A."/>
            <person name="Steindorff A."/>
            <person name="Ohm R."/>
            <person name="Martin F."/>
            <person name="Silar P."/>
            <person name="Natvig D."/>
            <person name="Lalanne C."/>
            <person name="Gautier V."/>
            <person name="Ament-Velasquez S.L."/>
            <person name="Kruys A."/>
            <person name="Hutchinson M.I."/>
            <person name="Powell A.J."/>
            <person name="Barry K."/>
            <person name="Miller A.N."/>
            <person name="Grigoriev I.V."/>
            <person name="Debuchy R."/>
            <person name="Gladieux P."/>
            <person name="Thoren M.H."/>
            <person name="Johannesson H."/>
        </authorList>
    </citation>
    <scope>NUCLEOTIDE SEQUENCE</scope>
    <source>
        <strain evidence="3">CBS 118394</strain>
    </source>
</reference>
<dbReference type="InterPro" id="IPR005018">
    <property type="entry name" value="DOMON_domain"/>
</dbReference>
<organism evidence="3 4">
    <name type="scientific">Apodospora peruviana</name>
    <dbReference type="NCBI Taxonomy" id="516989"/>
    <lineage>
        <taxon>Eukaryota</taxon>
        <taxon>Fungi</taxon>
        <taxon>Dikarya</taxon>
        <taxon>Ascomycota</taxon>
        <taxon>Pezizomycotina</taxon>
        <taxon>Sordariomycetes</taxon>
        <taxon>Sordariomycetidae</taxon>
        <taxon>Sordariales</taxon>
        <taxon>Lasiosphaeriaceae</taxon>
        <taxon>Apodospora</taxon>
    </lineage>
</organism>
<dbReference type="EMBL" id="JAUEDM010000001">
    <property type="protein sequence ID" value="KAK3329290.1"/>
    <property type="molecule type" value="Genomic_DNA"/>
</dbReference>
<keyword evidence="1" id="KW-0732">Signal</keyword>
<comment type="caution">
    <text evidence="3">The sequence shown here is derived from an EMBL/GenBank/DDBJ whole genome shotgun (WGS) entry which is preliminary data.</text>
</comment>
<dbReference type="PANTHER" id="PTHR47797">
    <property type="entry name" value="DEHYDROGENASE, PUTATIVE (AFU_ORTHOLOGUE AFUA_8G05805)-RELATED"/>
    <property type="match status" value="1"/>
</dbReference>
<accession>A0AAE0IQM3</accession>
<dbReference type="Pfam" id="PF16010">
    <property type="entry name" value="CDH-cyt"/>
    <property type="match status" value="1"/>
</dbReference>
<dbReference type="PANTHER" id="PTHR47797:SF5">
    <property type="entry name" value="CELLOBIOSE DEHYDROGENASE CYTOCHROME DOMAIN-CONTAINING PROTEIN"/>
    <property type="match status" value="1"/>
</dbReference>
<dbReference type="SUPFAM" id="SSF49344">
    <property type="entry name" value="CBD9-like"/>
    <property type="match status" value="1"/>
</dbReference>
<evidence type="ECO:0000313" key="3">
    <source>
        <dbReference type="EMBL" id="KAK3329290.1"/>
    </source>
</evidence>
<feature type="chain" id="PRO_5042189656" description="DOMON domain-containing protein" evidence="1">
    <location>
        <begin position="20"/>
        <end position="217"/>
    </location>
</feature>
<feature type="signal peptide" evidence="1">
    <location>
        <begin position="1"/>
        <end position="19"/>
    </location>
</feature>
<evidence type="ECO:0000313" key="4">
    <source>
        <dbReference type="Proteomes" id="UP001283341"/>
    </source>
</evidence>
<name>A0AAE0IQM3_9PEZI</name>
<reference evidence="3" key="1">
    <citation type="journal article" date="2023" name="Mol. Phylogenet. Evol.">
        <title>Genome-scale phylogeny and comparative genomics of the fungal order Sordariales.</title>
        <authorList>
            <person name="Hensen N."/>
            <person name="Bonometti L."/>
            <person name="Westerberg I."/>
            <person name="Brannstrom I.O."/>
            <person name="Guillou S."/>
            <person name="Cros-Aarteil S."/>
            <person name="Calhoun S."/>
            <person name="Haridas S."/>
            <person name="Kuo A."/>
            <person name="Mondo S."/>
            <person name="Pangilinan J."/>
            <person name="Riley R."/>
            <person name="LaButti K."/>
            <person name="Andreopoulos B."/>
            <person name="Lipzen A."/>
            <person name="Chen C."/>
            <person name="Yan M."/>
            <person name="Daum C."/>
            <person name="Ng V."/>
            <person name="Clum A."/>
            <person name="Steindorff A."/>
            <person name="Ohm R.A."/>
            <person name="Martin F."/>
            <person name="Silar P."/>
            <person name="Natvig D.O."/>
            <person name="Lalanne C."/>
            <person name="Gautier V."/>
            <person name="Ament-Velasquez S.L."/>
            <person name="Kruys A."/>
            <person name="Hutchinson M.I."/>
            <person name="Powell A.J."/>
            <person name="Barry K."/>
            <person name="Miller A.N."/>
            <person name="Grigoriev I.V."/>
            <person name="Debuchy R."/>
            <person name="Gladieux P."/>
            <person name="Hiltunen Thoren M."/>
            <person name="Johannesson H."/>
        </authorList>
    </citation>
    <scope>NUCLEOTIDE SEQUENCE</scope>
    <source>
        <strain evidence="3">CBS 118394</strain>
    </source>
</reference>
<dbReference type="Gene3D" id="2.60.40.1210">
    <property type="entry name" value="Cellobiose dehydrogenase, cytochrome domain"/>
    <property type="match status" value="1"/>
</dbReference>
<protein>
    <recommendedName>
        <fullName evidence="2">DOMON domain-containing protein</fullName>
    </recommendedName>
</protein>
<dbReference type="InterPro" id="IPR015920">
    <property type="entry name" value="Cellobiose_DH-like_cyt"/>
</dbReference>
<proteinExistence type="predicted"/>
<dbReference type="CDD" id="cd09630">
    <property type="entry name" value="CDH_like_cytochrome"/>
    <property type="match status" value="1"/>
</dbReference>
<feature type="domain" description="DOMON" evidence="2">
    <location>
        <begin position="83"/>
        <end position="170"/>
    </location>
</feature>
<dbReference type="SMART" id="SM00664">
    <property type="entry name" value="DoH"/>
    <property type="match status" value="1"/>
</dbReference>
<dbReference type="Proteomes" id="UP001283341">
    <property type="component" value="Unassembled WGS sequence"/>
</dbReference>
<evidence type="ECO:0000259" key="2">
    <source>
        <dbReference type="SMART" id="SM00664"/>
    </source>
</evidence>
<dbReference type="AlphaFoldDB" id="A0AAE0IQM3"/>
<gene>
    <name evidence="3" type="ORF">B0H66DRAFT_585809</name>
</gene>